<evidence type="ECO:0000256" key="1">
    <source>
        <dbReference type="ARBA" id="ARBA00022729"/>
    </source>
</evidence>
<dbReference type="PANTHER" id="PTHR33619:SF3">
    <property type="entry name" value="POLYSACCHARIDE EXPORT PROTEIN GFCE-RELATED"/>
    <property type="match status" value="1"/>
</dbReference>
<organism evidence="4 5">
    <name type="scientific">Rhizobium halophytocola</name>
    <dbReference type="NCBI Taxonomy" id="735519"/>
    <lineage>
        <taxon>Bacteria</taxon>
        <taxon>Pseudomonadati</taxon>
        <taxon>Pseudomonadota</taxon>
        <taxon>Alphaproteobacteria</taxon>
        <taxon>Hyphomicrobiales</taxon>
        <taxon>Rhizobiaceae</taxon>
        <taxon>Rhizobium/Agrobacterium group</taxon>
        <taxon>Rhizobium</taxon>
    </lineage>
</organism>
<keyword evidence="5" id="KW-1185">Reference proteome</keyword>
<sequence>MGGAARAPVIGVGDQLKITIFEAGPDGLFSTADSKNTSITVIVQPDGKAALPYVGEVIFAGRTLEQSRQAVLHSLANKAVEPDVIISTEGSPSRTVAVSGTVHKPSLVPLDLTAEKITEVIAKAGGPASEPYESYVTLVRGRKTGTALLQNLIDNPSENIYVEPKDQIFVSKDPRTFTALGAFGKSGRVPFGARNLNLLEAVALVGGGDDTQTDAKGYFVFRYEEPEIVSDLLGAQHFDELIARGMTSDKDGRYPIVYRFDMSVADSLIVGQTFPVKSRDVIYSSRHPSIDYLKFVNLLSRTMSVAHQGVDTFDN</sequence>
<dbReference type="Gene3D" id="3.10.560.10">
    <property type="entry name" value="Outer membrane lipoprotein wza domain like"/>
    <property type="match status" value="2"/>
</dbReference>
<dbReference type="InterPro" id="IPR003715">
    <property type="entry name" value="Poly_export_N"/>
</dbReference>
<dbReference type="EMBL" id="JAGGJU010000010">
    <property type="protein sequence ID" value="MBP1852291.1"/>
    <property type="molecule type" value="Genomic_DNA"/>
</dbReference>
<keyword evidence="1" id="KW-0732">Signal</keyword>
<evidence type="ECO:0000259" key="3">
    <source>
        <dbReference type="Pfam" id="PF10531"/>
    </source>
</evidence>
<comment type="caution">
    <text evidence="4">The sequence shown here is derived from an EMBL/GenBank/DDBJ whole genome shotgun (WGS) entry which is preliminary data.</text>
</comment>
<proteinExistence type="predicted"/>
<dbReference type="Gene3D" id="3.30.1950.10">
    <property type="entry name" value="wza like domain"/>
    <property type="match status" value="1"/>
</dbReference>
<accession>A0ABS4E2Z2</accession>
<gene>
    <name evidence="4" type="ORF">J2Z17_003746</name>
</gene>
<dbReference type="InterPro" id="IPR049712">
    <property type="entry name" value="Poly_export"/>
</dbReference>
<evidence type="ECO:0000259" key="2">
    <source>
        <dbReference type="Pfam" id="PF02563"/>
    </source>
</evidence>
<feature type="domain" description="Polysaccharide export protein N-terminal" evidence="2">
    <location>
        <begin position="7"/>
        <end position="87"/>
    </location>
</feature>
<dbReference type="PANTHER" id="PTHR33619">
    <property type="entry name" value="POLYSACCHARIDE EXPORT PROTEIN GFCE-RELATED"/>
    <property type="match status" value="1"/>
</dbReference>
<reference evidence="4 5" key="1">
    <citation type="submission" date="2021-03" db="EMBL/GenBank/DDBJ databases">
        <title>Genomic Encyclopedia of Type Strains, Phase IV (KMG-IV): sequencing the most valuable type-strain genomes for metagenomic binning, comparative biology and taxonomic classification.</title>
        <authorList>
            <person name="Goeker M."/>
        </authorList>
    </citation>
    <scope>NUCLEOTIDE SEQUENCE [LARGE SCALE GENOMIC DNA]</scope>
    <source>
        <strain evidence="4 5">DSM 21600</strain>
    </source>
</reference>
<dbReference type="Pfam" id="PF02563">
    <property type="entry name" value="Poly_export"/>
    <property type="match status" value="1"/>
</dbReference>
<name>A0ABS4E2Z2_9HYPH</name>
<dbReference type="Proteomes" id="UP000759443">
    <property type="component" value="Unassembled WGS sequence"/>
</dbReference>
<evidence type="ECO:0000313" key="4">
    <source>
        <dbReference type="EMBL" id="MBP1852291.1"/>
    </source>
</evidence>
<protein>
    <submittedName>
        <fullName evidence="4">Polysaccharide export outer membrane protein</fullName>
    </submittedName>
</protein>
<dbReference type="Pfam" id="PF10531">
    <property type="entry name" value="SLBB"/>
    <property type="match status" value="1"/>
</dbReference>
<feature type="domain" description="Soluble ligand binding" evidence="3">
    <location>
        <begin position="96"/>
        <end position="145"/>
    </location>
</feature>
<dbReference type="InterPro" id="IPR019554">
    <property type="entry name" value="Soluble_ligand-bd"/>
</dbReference>
<evidence type="ECO:0000313" key="5">
    <source>
        <dbReference type="Proteomes" id="UP000759443"/>
    </source>
</evidence>